<comment type="caution">
    <text evidence="2">The sequence shown here is derived from an EMBL/GenBank/DDBJ whole genome shotgun (WGS) entry which is preliminary data.</text>
</comment>
<dbReference type="InterPro" id="IPR036393">
    <property type="entry name" value="AceGlu_kinase-like_sf"/>
</dbReference>
<dbReference type="SUPFAM" id="SSF53633">
    <property type="entry name" value="Carbamate kinase-like"/>
    <property type="match status" value="1"/>
</dbReference>
<dbReference type="STRING" id="1798650.A2945_00245"/>
<evidence type="ECO:0000259" key="1">
    <source>
        <dbReference type="Pfam" id="PF00696"/>
    </source>
</evidence>
<gene>
    <name evidence="2" type="ORF">A2945_00245</name>
</gene>
<protein>
    <recommendedName>
        <fullName evidence="1">Aspartate/glutamate/uridylate kinase domain-containing protein</fullName>
    </recommendedName>
</protein>
<accession>A0A1G2CHB1</accession>
<evidence type="ECO:0000313" key="2">
    <source>
        <dbReference type="EMBL" id="OGZ00110.1"/>
    </source>
</evidence>
<dbReference type="Gene3D" id="3.40.1160.10">
    <property type="entry name" value="Acetylglutamate kinase-like"/>
    <property type="match status" value="1"/>
</dbReference>
<dbReference type="Pfam" id="PF00696">
    <property type="entry name" value="AA_kinase"/>
    <property type="match status" value="1"/>
</dbReference>
<name>A0A1G2CHB1_9BACT</name>
<dbReference type="AlphaFoldDB" id="A0A1G2CHB1"/>
<organism evidence="2 3">
    <name type="scientific">Candidatus Liptonbacteria bacterium RIFCSPLOWO2_01_FULL_52_25</name>
    <dbReference type="NCBI Taxonomy" id="1798650"/>
    <lineage>
        <taxon>Bacteria</taxon>
        <taxon>Candidatus Liptoniibacteriota</taxon>
    </lineage>
</organism>
<dbReference type="EMBL" id="MHLA01000007">
    <property type="protein sequence ID" value="OGZ00110.1"/>
    <property type="molecule type" value="Genomic_DNA"/>
</dbReference>
<dbReference type="InterPro" id="IPR001048">
    <property type="entry name" value="Asp/Glu/Uridylate_kinase"/>
</dbReference>
<feature type="domain" description="Aspartate/glutamate/uridylate kinase" evidence="1">
    <location>
        <begin position="8"/>
        <end position="158"/>
    </location>
</feature>
<sequence>MKYYFGTIVVVALGGSIVYPEAIDTAFLRQFKKFVERFLRNNTKFVIVVGGGRLARVFQAAAHEVSPLNDEDKDWIGIHSTRLNAHLLRTIFRKVADPVIVDSEEKLKKLSAKGGSASGGKHPITIASGWRPGWSTDFVAAAIAHDLGVKEFVVAGKPAHVYPVRGGRTLRAPRPTERSFGQVAASNGTGLKLDMRHPFSEITWKNYRKLIPSKWVPGSHAPVDPIAAKLSHRAKLKSIVIYGKDLKNFEKLLKGKDFKGTVIG</sequence>
<proteinExistence type="predicted"/>
<dbReference type="Proteomes" id="UP000178880">
    <property type="component" value="Unassembled WGS sequence"/>
</dbReference>
<reference evidence="2 3" key="1">
    <citation type="journal article" date="2016" name="Nat. Commun.">
        <title>Thousands of microbial genomes shed light on interconnected biogeochemical processes in an aquifer system.</title>
        <authorList>
            <person name="Anantharaman K."/>
            <person name="Brown C.T."/>
            <person name="Hug L.A."/>
            <person name="Sharon I."/>
            <person name="Castelle C.J."/>
            <person name="Probst A.J."/>
            <person name="Thomas B.C."/>
            <person name="Singh A."/>
            <person name="Wilkins M.J."/>
            <person name="Karaoz U."/>
            <person name="Brodie E.L."/>
            <person name="Williams K.H."/>
            <person name="Hubbard S.S."/>
            <person name="Banfield J.F."/>
        </authorList>
    </citation>
    <scope>NUCLEOTIDE SEQUENCE [LARGE SCALE GENOMIC DNA]</scope>
</reference>
<evidence type="ECO:0000313" key="3">
    <source>
        <dbReference type="Proteomes" id="UP000178880"/>
    </source>
</evidence>